<dbReference type="EMBL" id="JEMT01029730">
    <property type="protein sequence ID" value="EXX51037.1"/>
    <property type="molecule type" value="Genomic_DNA"/>
</dbReference>
<sequence>MDEARRNNVNRRVTPMATPKPKAPPPPKPKPPKLATMVSNKVDSDPISSKKVNTNGRGSNVHRLSSVFEDKDDKNLKPRMGPSLPLSPRLPVPTVTLKKQKSFSREKVVNNNLNPEIDESTLAFGDIKARFQQAQVSDGTLPNPSKKPAALADLNKTTKSTKSTKNTERSQITKITSEKNTNNVNKTCTNTNIKNTKTMNTKKPIKSRSLDPISQPDPTPIIIDDDDENLSREWIDVADHNYLSEIDTKKTTKSVRGTSQPPPAKTKKPKPLRFNSSNDVTSTKKQVSEDFEAKRASIANLLAVSNQSIQRNSEHNFETSKALPPTPPPKSPTESSSSPTHLRISVLPSPNRPKSQISLPGTSSAPSDPEEDEYTKDFKRRKKLWNVIKELVETERVFFQDMVLLEEVYSVPAQEIPIFNRFDCKTIFSNLEDVIDFSEDFLGLLENAAGIEGPDDNNVDKHLENENDNTSIGAVFMQMMKREQGNESRMEAVYSEYCKRHEAAVQKLQEFDKDENVQGWLQKCKNQCEGRTRSWDISSLLIKPVQRVLKYPLLLQQIVSLTNPSHPDFEELKRAFSEIQNVAERINEIKRRKDIVEKIVGSKKKTDADLVHGITKSITRRGQMIKHATGISKATEDELYKFYLEKFKNLELQGQQLSKDIKEWVKVVKLYFEDQQRLAETFEELYMLDNNDVEHKKLVEYVKAIKEIAPTHGKEMEEAVKKNIYPQIEKFLELFKAPAAVMKKRERKILDYDRAMSIKAKGGTLDKHLQQSADAFTSISAQLHEELPSFFKLITQYFDIIVQEFIKIQSRLYQQIGMDFRQYFCKFVDTQALEHVSERRELVLREMDIILEYTQHYHEDLGMDDELKTFYLLTSPTGLISGPNLNDNGRGRSPGSNLSDSSGSSRKADNVRKRSVSKDPKDHRKAGWWDENADHRLSWNSSSSNTLRNSLEINEFNFNSVKQKQANKYSSHKKYATDSAVEINNNNSALADDDGLFLCRTNYVNKSKEKNELNFQKGILLKIIHIHDDGEWWFAINEDTKERGWVDPAFVTRLD</sequence>
<dbReference type="Gene3D" id="1.20.900.10">
    <property type="entry name" value="Dbl homology (DH) domain"/>
    <property type="match status" value="1"/>
</dbReference>
<dbReference type="SMART" id="SM00325">
    <property type="entry name" value="RhoGEF"/>
    <property type="match status" value="1"/>
</dbReference>
<keyword evidence="10" id="KW-1185">Reference proteome</keyword>
<proteinExistence type="predicted"/>
<dbReference type="InterPro" id="IPR036028">
    <property type="entry name" value="SH3-like_dom_sf"/>
</dbReference>
<dbReference type="PANTHER" id="PTHR22834:SF20">
    <property type="entry name" value="SH3 DOMAIN-CONTAINING PROTEIN"/>
    <property type="match status" value="1"/>
</dbReference>
<protein>
    <submittedName>
        <fullName evidence="9">Cdc24p</fullName>
    </submittedName>
</protein>
<feature type="compositionally biased region" description="Low complexity" evidence="5">
    <location>
        <begin position="891"/>
        <end position="905"/>
    </location>
</feature>
<feature type="compositionally biased region" description="Polar residues" evidence="5">
    <location>
        <begin position="274"/>
        <end position="285"/>
    </location>
</feature>
<feature type="region of interest" description="Disordered" evidence="5">
    <location>
        <begin position="248"/>
        <end position="287"/>
    </location>
</feature>
<dbReference type="STRING" id="1432141.A0A015I237"/>
<dbReference type="Pfam" id="PF03114">
    <property type="entry name" value="BAR"/>
    <property type="match status" value="1"/>
</dbReference>
<dbReference type="CDD" id="cd00160">
    <property type="entry name" value="RhoGEF"/>
    <property type="match status" value="1"/>
</dbReference>
<dbReference type="GO" id="GO:0005737">
    <property type="term" value="C:cytoplasm"/>
    <property type="evidence" value="ECO:0007669"/>
    <property type="project" value="InterPro"/>
</dbReference>
<name>A0A015I237_RHIIW</name>
<evidence type="ECO:0000259" key="6">
    <source>
        <dbReference type="PROSITE" id="PS50002"/>
    </source>
</evidence>
<gene>
    <name evidence="9" type="ORF">RirG_265200</name>
</gene>
<feature type="compositionally biased region" description="Low complexity" evidence="5">
    <location>
        <begin position="179"/>
        <end position="202"/>
    </location>
</feature>
<feature type="compositionally biased region" description="Basic and acidic residues" evidence="5">
    <location>
        <begin position="906"/>
        <end position="927"/>
    </location>
</feature>
<feature type="compositionally biased region" description="Low complexity" evidence="5">
    <location>
        <begin position="82"/>
        <end position="91"/>
    </location>
</feature>
<dbReference type="AlphaFoldDB" id="A0A015I237"/>
<feature type="domain" description="SH3" evidence="6">
    <location>
        <begin position="994"/>
        <end position="1055"/>
    </location>
</feature>
<keyword evidence="4" id="KW-0175">Coiled coil</keyword>
<dbReference type="HOGENOM" id="CLU_290208_0_0_1"/>
<dbReference type="PROSITE" id="PS51021">
    <property type="entry name" value="BAR"/>
    <property type="match status" value="1"/>
</dbReference>
<dbReference type="SUPFAM" id="SSF50044">
    <property type="entry name" value="SH3-domain"/>
    <property type="match status" value="1"/>
</dbReference>
<feature type="compositionally biased region" description="Low complexity" evidence="5">
    <location>
        <begin position="155"/>
        <end position="164"/>
    </location>
</feature>
<comment type="caution">
    <text evidence="9">The sequence shown here is derived from an EMBL/GenBank/DDBJ whole genome shotgun (WGS) entry which is preliminary data.</text>
</comment>
<dbReference type="InterPro" id="IPR004148">
    <property type="entry name" value="BAR_dom"/>
</dbReference>
<dbReference type="PROSITE" id="PS50002">
    <property type="entry name" value="SH3"/>
    <property type="match status" value="1"/>
</dbReference>
<evidence type="ECO:0000259" key="8">
    <source>
        <dbReference type="PROSITE" id="PS51021"/>
    </source>
</evidence>
<dbReference type="Gene3D" id="1.20.1270.60">
    <property type="entry name" value="Arfaptin homology (AH) domain/BAR domain"/>
    <property type="match status" value="1"/>
</dbReference>
<keyword evidence="2" id="KW-0344">Guanine-nucleotide releasing factor</keyword>
<reference evidence="9 10" key="1">
    <citation type="submission" date="2014-02" db="EMBL/GenBank/DDBJ databases">
        <title>Single nucleus genome sequencing reveals high similarity among nuclei of an endomycorrhizal fungus.</title>
        <authorList>
            <person name="Lin K."/>
            <person name="Geurts R."/>
            <person name="Zhang Z."/>
            <person name="Limpens E."/>
            <person name="Saunders D.G."/>
            <person name="Mu D."/>
            <person name="Pang E."/>
            <person name="Cao H."/>
            <person name="Cha H."/>
            <person name="Lin T."/>
            <person name="Zhou Q."/>
            <person name="Shang Y."/>
            <person name="Li Y."/>
            <person name="Ivanov S."/>
            <person name="Sharma T."/>
            <person name="Velzen R.V."/>
            <person name="Ruijter N.D."/>
            <person name="Aanen D.K."/>
            <person name="Win J."/>
            <person name="Kamoun S."/>
            <person name="Bisseling T."/>
            <person name="Huang S."/>
        </authorList>
    </citation>
    <scope>NUCLEOTIDE SEQUENCE [LARGE SCALE GENOMIC DNA]</scope>
    <source>
        <strain evidence="10">DAOM197198w</strain>
    </source>
</reference>
<dbReference type="PROSITE" id="PS50010">
    <property type="entry name" value="DH_2"/>
    <property type="match status" value="1"/>
</dbReference>
<evidence type="ECO:0000256" key="3">
    <source>
        <dbReference type="PROSITE-ProRule" id="PRU00192"/>
    </source>
</evidence>
<evidence type="ECO:0000256" key="1">
    <source>
        <dbReference type="ARBA" id="ARBA00022443"/>
    </source>
</evidence>
<dbReference type="OrthoDB" id="10256089at2759"/>
<dbReference type="GO" id="GO:0005085">
    <property type="term" value="F:guanyl-nucleotide exchange factor activity"/>
    <property type="evidence" value="ECO:0007669"/>
    <property type="project" value="UniProtKB-KW"/>
</dbReference>
<evidence type="ECO:0000256" key="5">
    <source>
        <dbReference type="SAM" id="MobiDB-lite"/>
    </source>
</evidence>
<organism evidence="9 10">
    <name type="scientific">Rhizophagus irregularis (strain DAOM 197198w)</name>
    <name type="common">Glomus intraradices</name>
    <dbReference type="NCBI Taxonomy" id="1432141"/>
    <lineage>
        <taxon>Eukaryota</taxon>
        <taxon>Fungi</taxon>
        <taxon>Fungi incertae sedis</taxon>
        <taxon>Mucoromycota</taxon>
        <taxon>Glomeromycotina</taxon>
        <taxon>Glomeromycetes</taxon>
        <taxon>Glomerales</taxon>
        <taxon>Glomeraceae</taxon>
        <taxon>Rhizophagus</taxon>
    </lineage>
</organism>
<dbReference type="InterPro" id="IPR027267">
    <property type="entry name" value="AH/BAR_dom_sf"/>
</dbReference>
<dbReference type="Proteomes" id="UP000022910">
    <property type="component" value="Unassembled WGS sequence"/>
</dbReference>
<feature type="compositionally biased region" description="Polar residues" evidence="5">
    <location>
        <begin position="37"/>
        <end position="58"/>
    </location>
</feature>
<dbReference type="Pfam" id="PF00018">
    <property type="entry name" value="SH3_1"/>
    <property type="match status" value="1"/>
</dbReference>
<feature type="compositionally biased region" description="Polar residues" evidence="5">
    <location>
        <begin position="352"/>
        <end position="366"/>
    </location>
</feature>
<evidence type="ECO:0000256" key="2">
    <source>
        <dbReference type="ARBA" id="ARBA00022658"/>
    </source>
</evidence>
<dbReference type="InterPro" id="IPR001452">
    <property type="entry name" value="SH3_domain"/>
</dbReference>
<keyword evidence="1 3" id="KW-0728">SH3 domain</keyword>
<dbReference type="GO" id="GO:0031991">
    <property type="term" value="P:regulation of actomyosin contractile ring contraction"/>
    <property type="evidence" value="ECO:0007669"/>
    <property type="project" value="TreeGrafter"/>
</dbReference>
<feature type="coiled-coil region" evidence="4">
    <location>
        <begin position="572"/>
        <end position="599"/>
    </location>
</feature>
<evidence type="ECO:0000259" key="7">
    <source>
        <dbReference type="PROSITE" id="PS50010"/>
    </source>
</evidence>
<dbReference type="SUPFAM" id="SSF48065">
    <property type="entry name" value="DBL homology domain (DH-domain)"/>
    <property type="match status" value="1"/>
</dbReference>
<evidence type="ECO:0000313" key="9">
    <source>
        <dbReference type="EMBL" id="EXX51037.1"/>
    </source>
</evidence>
<dbReference type="SMART" id="SM00326">
    <property type="entry name" value="SH3"/>
    <property type="match status" value="1"/>
</dbReference>
<dbReference type="InterPro" id="IPR000219">
    <property type="entry name" value="DH_dom"/>
</dbReference>
<evidence type="ECO:0000313" key="10">
    <source>
        <dbReference type="Proteomes" id="UP000022910"/>
    </source>
</evidence>
<dbReference type="GO" id="GO:0032955">
    <property type="term" value="P:regulation of division septum assembly"/>
    <property type="evidence" value="ECO:0007669"/>
    <property type="project" value="TreeGrafter"/>
</dbReference>
<dbReference type="Gene3D" id="2.30.30.40">
    <property type="entry name" value="SH3 Domains"/>
    <property type="match status" value="1"/>
</dbReference>
<feature type="region of interest" description="Disordered" evidence="5">
    <location>
        <begin position="1"/>
        <end position="91"/>
    </location>
</feature>
<dbReference type="PANTHER" id="PTHR22834">
    <property type="entry name" value="NUCLEAR FUSION PROTEIN FUS2"/>
    <property type="match status" value="1"/>
</dbReference>
<accession>A0A015I237</accession>
<dbReference type="SUPFAM" id="SSF103657">
    <property type="entry name" value="BAR/IMD domain-like"/>
    <property type="match status" value="1"/>
</dbReference>
<dbReference type="SMART" id="SM00721">
    <property type="entry name" value="BAR"/>
    <property type="match status" value="1"/>
</dbReference>
<feature type="domain" description="DH" evidence="7">
    <location>
        <begin position="383"/>
        <end position="589"/>
    </location>
</feature>
<feature type="region of interest" description="Disordered" evidence="5">
    <location>
        <begin position="882"/>
        <end position="927"/>
    </location>
</feature>
<evidence type="ECO:0000256" key="4">
    <source>
        <dbReference type="SAM" id="Coils"/>
    </source>
</evidence>
<feature type="region of interest" description="Disordered" evidence="5">
    <location>
        <begin position="310"/>
        <end position="376"/>
    </location>
</feature>
<feature type="region of interest" description="Disordered" evidence="5">
    <location>
        <begin position="136"/>
        <end position="225"/>
    </location>
</feature>
<feature type="domain" description="BAR" evidence="8">
    <location>
        <begin position="625"/>
        <end position="849"/>
    </location>
</feature>
<dbReference type="InterPro" id="IPR035899">
    <property type="entry name" value="DBL_dom_sf"/>
</dbReference>
<dbReference type="Pfam" id="PF00621">
    <property type="entry name" value="RhoGEF"/>
    <property type="match status" value="1"/>
</dbReference>
<dbReference type="InterPro" id="IPR051492">
    <property type="entry name" value="Dynamin-Rho_GEF"/>
</dbReference>
<feature type="compositionally biased region" description="Low complexity" evidence="5">
    <location>
        <begin position="211"/>
        <end position="222"/>
    </location>
</feature>